<accession>A0A3P9NPA3</accession>
<evidence type="ECO:0000313" key="4">
    <source>
        <dbReference type="Proteomes" id="UP000242638"/>
    </source>
</evidence>
<dbReference type="InterPro" id="IPR016187">
    <property type="entry name" value="CTDL_fold"/>
</dbReference>
<sequence>REFMNTVNPRYNAVHLSLSHCFADFFVQFSYILHCKKTWQKAQSYCREKHTDLISGTKQLLDKEVKMMMNSDYQPYIGMFRDTWRWSDGNSFSFRHWNDDFISQQPNSDQCAMTVFDDGGRWKNENCDKRKPFICYDGEKLFFPPKTIFE</sequence>
<dbReference type="SMART" id="SM00034">
    <property type="entry name" value="CLECT"/>
    <property type="match status" value="1"/>
</dbReference>
<reference evidence="4" key="1">
    <citation type="submission" date="2013-11" db="EMBL/GenBank/DDBJ databases">
        <title>The genomic landscape of the Guanapo guppy.</title>
        <authorList>
            <person name="Kuenstner A."/>
            <person name="Dreyer C."/>
        </authorList>
    </citation>
    <scope>NUCLEOTIDE SEQUENCE</scope>
    <source>
        <strain evidence="4">Guanapo</strain>
    </source>
</reference>
<reference evidence="3" key="3">
    <citation type="submission" date="2025-09" db="UniProtKB">
        <authorList>
            <consortium name="Ensembl"/>
        </authorList>
    </citation>
    <scope>IDENTIFICATION</scope>
    <source>
        <strain evidence="3">Guanapo</strain>
    </source>
</reference>
<dbReference type="OMA" id="WNDDFIS"/>
<dbReference type="SUPFAM" id="SSF56436">
    <property type="entry name" value="C-type lectin-like"/>
    <property type="match status" value="1"/>
</dbReference>
<proteinExistence type="predicted"/>
<dbReference type="Gene3D" id="3.10.100.10">
    <property type="entry name" value="Mannose-Binding Protein A, subunit A"/>
    <property type="match status" value="1"/>
</dbReference>
<dbReference type="Pfam" id="PF00059">
    <property type="entry name" value="Lectin_C"/>
    <property type="match status" value="1"/>
</dbReference>
<dbReference type="Bgee" id="ENSPREG00000007719">
    <property type="expression patterns" value="Expressed in caudal fin"/>
</dbReference>
<protein>
    <recommendedName>
        <fullName evidence="2">C-type lectin domain-containing protein</fullName>
    </recommendedName>
</protein>
<dbReference type="PROSITE" id="PS00615">
    <property type="entry name" value="C_TYPE_LECTIN_1"/>
    <property type="match status" value="1"/>
</dbReference>
<reference evidence="3" key="2">
    <citation type="submission" date="2025-08" db="UniProtKB">
        <authorList>
            <consortium name="Ensembl"/>
        </authorList>
    </citation>
    <scope>IDENTIFICATION</scope>
    <source>
        <strain evidence="3">Guanapo</strain>
    </source>
</reference>
<evidence type="ECO:0000256" key="1">
    <source>
        <dbReference type="ARBA" id="ARBA00023157"/>
    </source>
</evidence>
<name>A0A3P9NPA3_POERE</name>
<organism evidence="3 4">
    <name type="scientific">Poecilia reticulata</name>
    <name type="common">Guppy</name>
    <name type="synonym">Acanthophacelus reticulatus</name>
    <dbReference type="NCBI Taxonomy" id="8081"/>
    <lineage>
        <taxon>Eukaryota</taxon>
        <taxon>Metazoa</taxon>
        <taxon>Chordata</taxon>
        <taxon>Craniata</taxon>
        <taxon>Vertebrata</taxon>
        <taxon>Euteleostomi</taxon>
        <taxon>Actinopterygii</taxon>
        <taxon>Neopterygii</taxon>
        <taxon>Teleostei</taxon>
        <taxon>Neoteleostei</taxon>
        <taxon>Acanthomorphata</taxon>
        <taxon>Ovalentaria</taxon>
        <taxon>Atherinomorphae</taxon>
        <taxon>Cyprinodontiformes</taxon>
        <taxon>Poeciliidae</taxon>
        <taxon>Poeciliinae</taxon>
        <taxon>Poecilia</taxon>
    </lineage>
</organism>
<evidence type="ECO:0000313" key="3">
    <source>
        <dbReference type="Ensembl" id="ENSPREP00000011333.1"/>
    </source>
</evidence>
<dbReference type="GeneTree" id="ENSGT00940000174523"/>
<dbReference type="Ensembl" id="ENSPRET00000011460.1">
    <property type="protein sequence ID" value="ENSPREP00000011333.1"/>
    <property type="gene ID" value="ENSPREG00000007719.1"/>
</dbReference>
<keyword evidence="4" id="KW-1185">Reference proteome</keyword>
<dbReference type="Proteomes" id="UP000242638">
    <property type="component" value="Unassembled WGS sequence"/>
</dbReference>
<keyword evidence="1" id="KW-1015">Disulfide bond</keyword>
<dbReference type="PANTHER" id="PTHR45784">
    <property type="entry name" value="C-TYPE LECTIN DOMAIN FAMILY 20 MEMBER A-RELATED"/>
    <property type="match status" value="1"/>
</dbReference>
<evidence type="ECO:0000259" key="2">
    <source>
        <dbReference type="PROSITE" id="PS50041"/>
    </source>
</evidence>
<dbReference type="InterPro" id="IPR016186">
    <property type="entry name" value="C-type_lectin-like/link_sf"/>
</dbReference>
<dbReference type="InterPro" id="IPR018378">
    <property type="entry name" value="C-type_lectin_CS"/>
</dbReference>
<dbReference type="InterPro" id="IPR001304">
    <property type="entry name" value="C-type_lectin-like"/>
</dbReference>
<dbReference type="PROSITE" id="PS50041">
    <property type="entry name" value="C_TYPE_LECTIN_2"/>
    <property type="match status" value="1"/>
</dbReference>
<dbReference type="PANTHER" id="PTHR45784:SF3">
    <property type="entry name" value="C-TYPE LECTIN DOMAIN FAMILY 4 MEMBER K-LIKE-RELATED"/>
    <property type="match status" value="1"/>
</dbReference>
<dbReference type="AlphaFoldDB" id="A0A3P9NPA3"/>
<feature type="domain" description="C-type lectin" evidence="2">
    <location>
        <begin position="26"/>
        <end position="136"/>
    </location>
</feature>